<dbReference type="GO" id="GO:0071011">
    <property type="term" value="C:precatalytic spliceosome"/>
    <property type="evidence" value="ECO:0007669"/>
    <property type="project" value="TreeGrafter"/>
</dbReference>
<dbReference type="GO" id="GO:0005686">
    <property type="term" value="C:U2 snRNP"/>
    <property type="evidence" value="ECO:0007669"/>
    <property type="project" value="TreeGrafter"/>
</dbReference>
<dbReference type="InterPro" id="IPR017089">
    <property type="entry name" value="Splicing_factor_3B_subunit_5"/>
</dbReference>
<name>A0A1N6LWF1_BABMR</name>
<dbReference type="AlphaFoldDB" id="A0A1N6LWF1"/>
<dbReference type="VEuPathDB" id="PiroplasmaDB:BMR1_01G00710"/>
<proteinExistence type="inferred from homology"/>
<dbReference type="KEGG" id="bmic:BMR1_01G00710"/>
<dbReference type="Pfam" id="PF07189">
    <property type="entry name" value="SF3b10"/>
    <property type="match status" value="1"/>
</dbReference>
<dbReference type="Proteomes" id="UP000002899">
    <property type="component" value="Chromosome I"/>
</dbReference>
<evidence type="ECO:0000256" key="2">
    <source>
        <dbReference type="PIRNR" id="PIRNR037010"/>
    </source>
</evidence>
<comment type="similarity">
    <text evidence="1 2">Belongs to the SF3B5 family.</text>
</comment>
<organism evidence="3 4">
    <name type="scientific">Babesia microti (strain RI)</name>
    <dbReference type="NCBI Taxonomy" id="1133968"/>
    <lineage>
        <taxon>Eukaryota</taxon>
        <taxon>Sar</taxon>
        <taxon>Alveolata</taxon>
        <taxon>Apicomplexa</taxon>
        <taxon>Aconoidasida</taxon>
        <taxon>Piroplasmida</taxon>
        <taxon>Babesiidae</taxon>
        <taxon>Babesia</taxon>
    </lineage>
</organism>
<reference evidence="3 4" key="2">
    <citation type="journal article" date="2013" name="PLoS ONE">
        <title>Whole genome mapping and re-organization of the nuclear and mitochondrial genomes of Babesia microti isolates.</title>
        <authorList>
            <person name="Cornillot E."/>
            <person name="Dassouli A."/>
            <person name="Garg A."/>
            <person name="Pachikara N."/>
            <person name="Randazzo S."/>
            <person name="Depoix D."/>
            <person name="Carcy B."/>
            <person name="Delbecq S."/>
            <person name="Frutos R."/>
            <person name="Silva J.C."/>
            <person name="Sutton R."/>
            <person name="Krause P.J."/>
            <person name="Mamoun C.B."/>
        </authorList>
    </citation>
    <scope>NUCLEOTIDE SEQUENCE [LARGE SCALE GENOMIC DNA]</scope>
    <source>
        <strain evidence="3 4">RI</strain>
    </source>
</reference>
<reference evidence="3 4" key="1">
    <citation type="journal article" date="2012" name="Nucleic Acids Res.">
        <title>Sequencing of the smallest Apicomplexan genome from the human pathogen Babesia microti.</title>
        <authorList>
            <person name="Cornillot E."/>
            <person name="Hadj-Kaddour K."/>
            <person name="Dassouli A."/>
            <person name="Noel B."/>
            <person name="Ranwez V."/>
            <person name="Vacherie B."/>
            <person name="Augagneur Y."/>
            <person name="Bres V."/>
            <person name="Duclos A."/>
            <person name="Randazzo S."/>
            <person name="Carcy B."/>
            <person name="Debierre-Grockiego F."/>
            <person name="Delbecq S."/>
            <person name="Moubri-Menage K."/>
            <person name="Shams-Eldin H."/>
            <person name="Usmani-Brown S."/>
            <person name="Bringaud F."/>
            <person name="Wincker P."/>
            <person name="Vivares C.P."/>
            <person name="Schwarz R.T."/>
            <person name="Schetters T.P."/>
            <person name="Krause P.J."/>
            <person name="Gorenflot A."/>
            <person name="Berry V."/>
            <person name="Barbe V."/>
            <person name="Ben Mamoun C."/>
        </authorList>
    </citation>
    <scope>NUCLEOTIDE SEQUENCE [LARGE SCALE GENOMIC DNA]</scope>
    <source>
        <strain evidence="3 4">RI</strain>
    </source>
</reference>
<dbReference type="InterPro" id="IPR009846">
    <property type="entry name" value="SF3b5/RDS3-10"/>
</dbReference>
<protein>
    <recommendedName>
        <fullName evidence="2">Splicing factor subunit</fullName>
    </recommendedName>
</protein>
<dbReference type="OrthoDB" id="274726at2759"/>
<accession>A0A1N6LWF1</accession>
<dbReference type="GeneID" id="24423217"/>
<dbReference type="PIRSF" id="PIRSF037010">
    <property type="entry name" value="Splicing_factor_3B_subunit_5"/>
    <property type="match status" value="1"/>
</dbReference>
<dbReference type="GO" id="GO:0000398">
    <property type="term" value="P:mRNA splicing, via spliceosome"/>
    <property type="evidence" value="ECO:0007669"/>
    <property type="project" value="UniProtKB-UniRule"/>
</dbReference>
<sequence length="84" mass="9754">MATDYDKFNILAQLEHLQSKYQGTGNADTTKWDWALNIHRDTLASHVDHYNRLAFFAIAKNESIGRIRFKCLQNMANPIMPEKD</sequence>
<evidence type="ECO:0000313" key="3">
    <source>
        <dbReference type="EMBL" id="SIO73198.1"/>
    </source>
</evidence>
<gene>
    <name evidence="3" type="ORF">BMR1_01G00710</name>
</gene>
<dbReference type="PANTHER" id="PTHR20978">
    <property type="entry name" value="SPLICING FACTOR 3B SUBUNIT 5"/>
    <property type="match status" value="1"/>
</dbReference>
<evidence type="ECO:0000313" key="4">
    <source>
        <dbReference type="Proteomes" id="UP000002899"/>
    </source>
</evidence>
<dbReference type="EMBL" id="FO082871">
    <property type="protein sequence ID" value="SIO73198.1"/>
    <property type="molecule type" value="Genomic_DNA"/>
</dbReference>
<dbReference type="PANTHER" id="PTHR20978:SF0">
    <property type="entry name" value="SPLICING FACTOR 3B SUBUNIT 5"/>
    <property type="match status" value="1"/>
</dbReference>
<reference evidence="3 4" key="3">
    <citation type="journal article" date="2016" name="Sci. Rep.">
        <title>Genome-wide diversity and gene expression profiling of Babesia microti isolates identify polymorphic genes that mediate host-pathogen interactions.</title>
        <authorList>
            <person name="Silva J.C."/>
            <person name="Cornillot E."/>
            <person name="McCracken C."/>
            <person name="Usmani-Brown S."/>
            <person name="Dwivedi A."/>
            <person name="Ifeonu O.O."/>
            <person name="Crabtree J."/>
            <person name="Gotia H.T."/>
            <person name="Virji A.Z."/>
            <person name="Reynes C."/>
            <person name="Colinge J."/>
            <person name="Kumar V."/>
            <person name="Lawres L."/>
            <person name="Pazzi J.E."/>
            <person name="Pablo J.V."/>
            <person name="Hung C."/>
            <person name="Brancato J."/>
            <person name="Kumari P."/>
            <person name="Orvis J."/>
            <person name="Tretina K."/>
            <person name="Chibucos M."/>
            <person name="Ott S."/>
            <person name="Sadzewicz L."/>
            <person name="Sengamalay N."/>
            <person name="Shetty A.C."/>
            <person name="Su Q."/>
            <person name="Tallon L."/>
            <person name="Fraser C.M."/>
            <person name="Frutos R."/>
            <person name="Molina D.M."/>
            <person name="Krause P.J."/>
            <person name="Ben Mamoun C."/>
        </authorList>
    </citation>
    <scope>NUCLEOTIDE SEQUENCE [LARGE SCALE GENOMIC DNA]</scope>
    <source>
        <strain evidence="3 4">RI</strain>
    </source>
</reference>
<evidence type="ECO:0000256" key="1">
    <source>
        <dbReference type="ARBA" id="ARBA00009568"/>
    </source>
</evidence>
<dbReference type="RefSeq" id="XP_021337306.1">
    <property type="nucleotide sequence ID" value="XM_021481660.1"/>
</dbReference>
<keyword evidence="4" id="KW-1185">Reference proteome</keyword>